<name>A0A835DBG9_TETSI</name>
<dbReference type="InterPro" id="IPR027417">
    <property type="entry name" value="P-loop_NTPase"/>
</dbReference>
<evidence type="ECO:0000259" key="6">
    <source>
        <dbReference type="Pfam" id="PF23559"/>
    </source>
</evidence>
<dbReference type="FunFam" id="3.40.50.300:FF:001091">
    <property type="entry name" value="Probable disease resistance protein At1g61300"/>
    <property type="match status" value="1"/>
</dbReference>
<dbReference type="InterPro" id="IPR002182">
    <property type="entry name" value="NB-ARC"/>
</dbReference>
<dbReference type="GO" id="GO:0043531">
    <property type="term" value="F:ADP binding"/>
    <property type="evidence" value="ECO:0007669"/>
    <property type="project" value="InterPro"/>
</dbReference>
<dbReference type="Pfam" id="PF23598">
    <property type="entry name" value="LRR_14"/>
    <property type="match status" value="1"/>
</dbReference>
<proteinExistence type="predicted"/>
<dbReference type="InterPro" id="IPR036388">
    <property type="entry name" value="WH-like_DNA-bd_sf"/>
</dbReference>
<keyword evidence="9" id="KW-1185">Reference proteome</keyword>
<keyword evidence="2" id="KW-0547">Nucleotide-binding</keyword>
<dbReference type="InterPro" id="IPR041118">
    <property type="entry name" value="Rx_N"/>
</dbReference>
<evidence type="ECO:0000256" key="2">
    <source>
        <dbReference type="ARBA" id="ARBA00022741"/>
    </source>
</evidence>
<dbReference type="PRINTS" id="PR00364">
    <property type="entry name" value="DISEASERSIST"/>
</dbReference>
<organism evidence="8 9">
    <name type="scientific">Tetracentron sinense</name>
    <name type="common">Spur-leaf</name>
    <dbReference type="NCBI Taxonomy" id="13715"/>
    <lineage>
        <taxon>Eukaryota</taxon>
        <taxon>Viridiplantae</taxon>
        <taxon>Streptophyta</taxon>
        <taxon>Embryophyta</taxon>
        <taxon>Tracheophyta</taxon>
        <taxon>Spermatophyta</taxon>
        <taxon>Magnoliopsida</taxon>
        <taxon>Trochodendrales</taxon>
        <taxon>Trochodendraceae</taxon>
        <taxon>Tetracentron</taxon>
    </lineage>
</organism>
<dbReference type="EMBL" id="JABCRI010000014">
    <property type="protein sequence ID" value="KAF8394069.1"/>
    <property type="molecule type" value="Genomic_DNA"/>
</dbReference>
<dbReference type="Proteomes" id="UP000655225">
    <property type="component" value="Unassembled WGS sequence"/>
</dbReference>
<dbReference type="InterPro" id="IPR032675">
    <property type="entry name" value="LRR_dom_sf"/>
</dbReference>
<evidence type="ECO:0000256" key="1">
    <source>
        <dbReference type="ARBA" id="ARBA00022737"/>
    </source>
</evidence>
<feature type="domain" description="Disease resistance protein winged helix" evidence="6">
    <location>
        <begin position="430"/>
        <end position="501"/>
    </location>
</feature>
<dbReference type="InterPro" id="IPR044974">
    <property type="entry name" value="Disease_R_plants"/>
</dbReference>
<dbReference type="OrthoDB" id="1002404at2759"/>
<evidence type="ECO:0000313" key="9">
    <source>
        <dbReference type="Proteomes" id="UP000655225"/>
    </source>
</evidence>
<dbReference type="Pfam" id="PF18052">
    <property type="entry name" value="Rx_N"/>
    <property type="match status" value="1"/>
</dbReference>
<accession>A0A835DBG9</accession>
<dbReference type="AlphaFoldDB" id="A0A835DBG9"/>
<feature type="domain" description="Disease resistance N-terminal" evidence="5">
    <location>
        <begin position="5"/>
        <end position="92"/>
    </location>
</feature>
<comment type="caution">
    <text evidence="8">The sequence shown here is derived from an EMBL/GenBank/DDBJ whole genome shotgun (WGS) entry which is preliminary data.</text>
</comment>
<dbReference type="FunFam" id="1.10.10.10:FF:000322">
    <property type="entry name" value="Probable disease resistance protein At1g63360"/>
    <property type="match status" value="1"/>
</dbReference>
<dbReference type="Gene3D" id="3.40.50.300">
    <property type="entry name" value="P-loop containing nucleotide triphosphate hydrolases"/>
    <property type="match status" value="1"/>
</dbReference>
<dbReference type="InterPro" id="IPR042197">
    <property type="entry name" value="Apaf_helical"/>
</dbReference>
<dbReference type="Pfam" id="PF23559">
    <property type="entry name" value="WHD_DRP"/>
    <property type="match status" value="1"/>
</dbReference>
<dbReference type="InterPro" id="IPR058922">
    <property type="entry name" value="WHD_DRP"/>
</dbReference>
<dbReference type="SUPFAM" id="SSF52058">
    <property type="entry name" value="L domain-like"/>
    <property type="match status" value="1"/>
</dbReference>
<dbReference type="OMA" id="VGQMEGT"/>
<evidence type="ECO:0000313" key="8">
    <source>
        <dbReference type="EMBL" id="KAF8394069.1"/>
    </source>
</evidence>
<feature type="domain" description="Disease resistance R13L4/SHOC-2-like LRR" evidence="7">
    <location>
        <begin position="542"/>
        <end position="867"/>
    </location>
</feature>
<dbReference type="PANTHER" id="PTHR23155:SF1205">
    <property type="entry name" value="DISEASE RESISTANCE PROTEIN RPM1"/>
    <property type="match status" value="1"/>
</dbReference>
<dbReference type="GO" id="GO:0098542">
    <property type="term" value="P:defense response to other organism"/>
    <property type="evidence" value="ECO:0007669"/>
    <property type="project" value="TreeGrafter"/>
</dbReference>
<sequence length="892" mass="102882">MAEGAVEPVVGKILSLLEREASLLGGVRHEFGEIMRELESMRSLLRDADRRRRNNEGVNEWVAQVRDVAYDVEDIIDEFMYHMDSRPKRGGFRSYILETIHLPKHIRVKHQIAAKLQKINTHIIAISERSKRYGFDRIEEGANSYEAQGWLRNHGESSLFIEDDDLVGIEKENDFLLGWLRDEQSERTVISVVGMGGSGKTTLVAKAYKSPIVKRHFDTCAWITVSQTYAIEDLFRRMIRELLGPNKDLSSMDYRELVETLVNFLQLKRYVIVLDDVWDTNLWREINFGLPNGSNGSRIMLTTRKEDIASFAFGVGSHVHYLQPLGQTEAWGLFCKRAFSRDPNRLCPPELESLARDLVGKCEGLPLAIMAIGGLMSTKDKTELEWRKVYDTLNWELSNNPMLEVVKSILLLSYNDLPCYLKYCFLYCCIFPEDYTIKRKRLIRLWVAEGFVKDRRGMTPEEVADTYLRELISRSMLQVVEKNRSGRAKMCRMHDLMRELALSTSEKEKFCTIDDGREAREGGKPRRLSIQANIQLGTSLSQLRSLFVFVNDMTALPSGFRLLRVLDLEKIPIDKVPDELGDLFNLRYMNLRRTRVMELPESLGRLRNLETLDIRRTNVESLPSGIVKLQRLRNLNTYHISSVSHPPCFYSIEQATRAPADLWKLKNLQVVGIIKANGGIIKQLGNMTQLRRIGITNVRERDQIEMCVSISRLRLLYYLLIAVTNEEKCLRIDALSSPPLLLKKFILYGKLEKVPHWFGSLQNLTYLSLNWSRLTEDPLSYLHALPNLVVLILVNAYDGRKLWFQAGFLKLKTLFLDSSPQLNDILIEKGVMPIIQRLFMNRCVELKTLPQGIEYLSNLQELTMWGPSKELKELMESPVDPKVQHIPNIYLY</sequence>
<gene>
    <name evidence="8" type="ORF">HHK36_020273</name>
</gene>
<keyword evidence="1" id="KW-0677">Repeat</keyword>
<dbReference type="InterPro" id="IPR038005">
    <property type="entry name" value="RX-like_CC"/>
</dbReference>
<dbReference type="Gene3D" id="3.80.10.10">
    <property type="entry name" value="Ribonuclease Inhibitor"/>
    <property type="match status" value="1"/>
</dbReference>
<reference evidence="8 9" key="1">
    <citation type="submission" date="2020-04" db="EMBL/GenBank/DDBJ databases">
        <title>Plant Genome Project.</title>
        <authorList>
            <person name="Zhang R.-G."/>
        </authorList>
    </citation>
    <scope>NUCLEOTIDE SEQUENCE [LARGE SCALE GENOMIC DNA]</scope>
    <source>
        <strain evidence="8">YNK0</strain>
        <tissue evidence="8">Leaf</tissue>
    </source>
</reference>
<dbReference type="Gene3D" id="1.20.5.4130">
    <property type="match status" value="1"/>
</dbReference>
<protein>
    <recommendedName>
        <fullName evidence="10">Disease resistance protein RPM1-like</fullName>
    </recommendedName>
</protein>
<evidence type="ECO:0000259" key="5">
    <source>
        <dbReference type="Pfam" id="PF18052"/>
    </source>
</evidence>
<evidence type="ECO:0008006" key="10">
    <source>
        <dbReference type="Google" id="ProtNLM"/>
    </source>
</evidence>
<evidence type="ECO:0000259" key="7">
    <source>
        <dbReference type="Pfam" id="PF23598"/>
    </source>
</evidence>
<dbReference type="InterPro" id="IPR055414">
    <property type="entry name" value="LRR_R13L4/SHOC2-like"/>
</dbReference>
<keyword evidence="3" id="KW-0611">Plant defense</keyword>
<dbReference type="CDD" id="cd14798">
    <property type="entry name" value="RX-CC_like"/>
    <property type="match status" value="1"/>
</dbReference>
<dbReference type="PANTHER" id="PTHR23155">
    <property type="entry name" value="DISEASE RESISTANCE PROTEIN RP"/>
    <property type="match status" value="1"/>
</dbReference>
<dbReference type="Gene3D" id="1.10.10.10">
    <property type="entry name" value="Winged helix-like DNA-binding domain superfamily/Winged helix DNA-binding domain"/>
    <property type="match status" value="1"/>
</dbReference>
<dbReference type="Gene3D" id="1.10.8.430">
    <property type="entry name" value="Helical domain of apoptotic protease-activating factors"/>
    <property type="match status" value="1"/>
</dbReference>
<dbReference type="SUPFAM" id="SSF52540">
    <property type="entry name" value="P-loop containing nucleoside triphosphate hydrolases"/>
    <property type="match status" value="1"/>
</dbReference>
<evidence type="ECO:0000256" key="3">
    <source>
        <dbReference type="ARBA" id="ARBA00022821"/>
    </source>
</evidence>
<evidence type="ECO:0000259" key="4">
    <source>
        <dbReference type="Pfam" id="PF00931"/>
    </source>
</evidence>
<dbReference type="Pfam" id="PF00931">
    <property type="entry name" value="NB-ARC"/>
    <property type="match status" value="1"/>
</dbReference>
<feature type="domain" description="NB-ARC" evidence="4">
    <location>
        <begin position="173"/>
        <end position="341"/>
    </location>
</feature>